<sequence length="341" mass="39290">MKTDALQYGSVVSILVPVYNVENYIAKCVHSLCGQSYENIEFVFVNDCSIDNSVSVLQQTIEQYPERKDRVQIISHVANKGIGQTRNTLLDAATGDYLLWVDSDDFLELDAVEMLVRQAVQQQADIVTTDSFFSYRGESQVSVVKQNFPETSQSYIEGLAFHETRAALWGTLYKRSLWTTHQIRMAEGINFGEDYFATVRLFYFAKKVAVFHHPLYYYNQSNQGSYSSGSKQALHFESMIRMFDLLQDFFIQQNDLPRFESYLAKARLMDRGAYLLHTTPALRRKYASLFADVEKRHPEIKLPFSAWQRFLLKVITSRFSLAGDLAITMAKVLRRYPGVKF</sequence>
<feature type="domain" description="Glycosyltransferase 2-like" evidence="3">
    <location>
        <begin position="13"/>
        <end position="146"/>
    </location>
</feature>
<accession>A0A171A1P7</accession>
<evidence type="ECO:0000259" key="3">
    <source>
        <dbReference type="Pfam" id="PF00535"/>
    </source>
</evidence>
<dbReference type="SUPFAM" id="SSF53448">
    <property type="entry name" value="Nucleotide-diphospho-sugar transferases"/>
    <property type="match status" value="1"/>
</dbReference>
<dbReference type="OrthoDB" id="1114838at2"/>
<evidence type="ECO:0000256" key="2">
    <source>
        <dbReference type="ARBA" id="ARBA00022679"/>
    </source>
</evidence>
<dbReference type="AlphaFoldDB" id="A0A171A1P7"/>
<dbReference type="Pfam" id="PF00535">
    <property type="entry name" value="Glycos_transf_2"/>
    <property type="match status" value="1"/>
</dbReference>
<dbReference type="RefSeq" id="WP_068704188.1">
    <property type="nucleotide sequence ID" value="NZ_BDCR01000003.1"/>
</dbReference>
<reference evidence="5" key="2">
    <citation type="journal article" date="2017" name="Genome Announc.">
        <title>Draft genome sequence of Paludibacter jiangxiensis NM7(T), a propionate-producing fermentative bacterium.</title>
        <authorList>
            <person name="Qiu Y.-L."/>
            <person name="Tourlousse D.M."/>
            <person name="Matsuura N."/>
            <person name="Ohashi A."/>
            <person name="Sekiguchi Y."/>
        </authorList>
    </citation>
    <scope>NUCLEOTIDE SEQUENCE [LARGE SCALE GENOMIC DNA]</scope>
    <source>
        <strain evidence="5">NM7</strain>
    </source>
</reference>
<evidence type="ECO:0000256" key="1">
    <source>
        <dbReference type="ARBA" id="ARBA00022676"/>
    </source>
</evidence>
<evidence type="ECO:0000313" key="5">
    <source>
        <dbReference type="Proteomes" id="UP000076586"/>
    </source>
</evidence>
<dbReference type="Proteomes" id="UP000076586">
    <property type="component" value="Unassembled WGS sequence"/>
</dbReference>
<keyword evidence="5" id="KW-1185">Reference proteome</keyword>
<dbReference type="CDD" id="cd00761">
    <property type="entry name" value="Glyco_tranf_GTA_type"/>
    <property type="match status" value="1"/>
</dbReference>
<evidence type="ECO:0000313" key="4">
    <source>
        <dbReference type="EMBL" id="GAT63220.1"/>
    </source>
</evidence>
<proteinExistence type="predicted"/>
<dbReference type="InterPro" id="IPR029044">
    <property type="entry name" value="Nucleotide-diphossugar_trans"/>
</dbReference>
<dbReference type="STRING" id="681398.PJIAN_3536"/>
<comment type="caution">
    <text evidence="4">The sequence shown here is derived from an EMBL/GenBank/DDBJ whole genome shotgun (WGS) entry which is preliminary data.</text>
</comment>
<dbReference type="GO" id="GO:0016758">
    <property type="term" value="F:hexosyltransferase activity"/>
    <property type="evidence" value="ECO:0007669"/>
    <property type="project" value="UniProtKB-ARBA"/>
</dbReference>
<protein>
    <submittedName>
        <fullName evidence="4">Glycosyl transferase family 2</fullName>
    </submittedName>
</protein>
<dbReference type="PANTHER" id="PTHR22916:SF51">
    <property type="entry name" value="GLYCOSYLTRANSFERASE EPSH-RELATED"/>
    <property type="match status" value="1"/>
</dbReference>
<gene>
    <name evidence="4" type="ORF">PJIAN_3536</name>
</gene>
<organism evidence="4 5">
    <name type="scientific">Paludibacter jiangxiensis</name>
    <dbReference type="NCBI Taxonomy" id="681398"/>
    <lineage>
        <taxon>Bacteria</taxon>
        <taxon>Pseudomonadati</taxon>
        <taxon>Bacteroidota</taxon>
        <taxon>Bacteroidia</taxon>
        <taxon>Bacteroidales</taxon>
        <taxon>Paludibacteraceae</taxon>
        <taxon>Paludibacter</taxon>
    </lineage>
</organism>
<reference evidence="5" key="1">
    <citation type="submission" date="2016-04" db="EMBL/GenBank/DDBJ databases">
        <title>Draft genome sequence of Paludibacter jiangxiensis strain NM7.</title>
        <authorList>
            <person name="Qiu Y."/>
            <person name="Matsuura N."/>
            <person name="Ohashi A."/>
            <person name="Tourlousse M.D."/>
            <person name="Sekiguchi Y."/>
        </authorList>
    </citation>
    <scope>NUCLEOTIDE SEQUENCE [LARGE SCALE GENOMIC DNA]</scope>
    <source>
        <strain evidence="5">NM7</strain>
    </source>
</reference>
<dbReference type="EMBL" id="BDCR01000003">
    <property type="protein sequence ID" value="GAT63220.1"/>
    <property type="molecule type" value="Genomic_DNA"/>
</dbReference>
<dbReference type="Gene3D" id="3.90.550.10">
    <property type="entry name" value="Spore Coat Polysaccharide Biosynthesis Protein SpsA, Chain A"/>
    <property type="match status" value="1"/>
</dbReference>
<keyword evidence="2 4" id="KW-0808">Transferase</keyword>
<name>A0A171A1P7_9BACT</name>
<keyword evidence="1" id="KW-0328">Glycosyltransferase</keyword>
<dbReference type="PANTHER" id="PTHR22916">
    <property type="entry name" value="GLYCOSYLTRANSFERASE"/>
    <property type="match status" value="1"/>
</dbReference>
<dbReference type="InterPro" id="IPR001173">
    <property type="entry name" value="Glyco_trans_2-like"/>
</dbReference>